<keyword evidence="2" id="KW-0131">Cell cycle</keyword>
<dbReference type="GO" id="GO:0019903">
    <property type="term" value="F:protein phosphatase binding"/>
    <property type="evidence" value="ECO:0007669"/>
    <property type="project" value="InterPro"/>
</dbReference>
<feature type="compositionally biased region" description="Acidic residues" evidence="3">
    <location>
        <begin position="1144"/>
        <end position="1154"/>
    </location>
</feature>
<dbReference type="EMBL" id="GG663366">
    <property type="protein sequence ID" value="EEH08160.1"/>
    <property type="molecule type" value="Genomic_DNA"/>
</dbReference>
<feature type="compositionally biased region" description="Acidic residues" evidence="3">
    <location>
        <begin position="956"/>
        <end position="970"/>
    </location>
</feature>
<dbReference type="GO" id="GO:0005634">
    <property type="term" value="C:nucleus"/>
    <property type="evidence" value="ECO:0007669"/>
    <property type="project" value="TreeGrafter"/>
</dbReference>
<dbReference type="InParanoid" id="C0NJW9"/>
<feature type="compositionally biased region" description="Pro residues" evidence="3">
    <location>
        <begin position="999"/>
        <end position="1008"/>
    </location>
</feature>
<dbReference type="HOGENOM" id="CLU_003676_1_0_1"/>
<dbReference type="Proteomes" id="UP000001631">
    <property type="component" value="Unassembled WGS sequence"/>
</dbReference>
<feature type="compositionally biased region" description="Basic and acidic residues" evidence="3">
    <location>
        <begin position="674"/>
        <end position="692"/>
    </location>
</feature>
<dbReference type="VEuPathDB" id="FungiDB:I7I50_07106"/>
<feature type="compositionally biased region" description="Basic and acidic residues" evidence="3">
    <location>
        <begin position="615"/>
        <end position="626"/>
    </location>
</feature>
<feature type="region of interest" description="Disordered" evidence="3">
    <location>
        <begin position="70"/>
        <end position="116"/>
    </location>
</feature>
<feature type="compositionally biased region" description="Polar residues" evidence="3">
    <location>
        <begin position="1071"/>
        <end position="1097"/>
    </location>
</feature>
<feature type="region of interest" description="Disordered" evidence="3">
    <location>
        <begin position="949"/>
        <end position="1155"/>
    </location>
</feature>
<feature type="compositionally biased region" description="Polar residues" evidence="3">
    <location>
        <begin position="1046"/>
        <end position="1062"/>
    </location>
</feature>
<gene>
    <name evidence="4" type="ORF">HCBG_03449</name>
</gene>
<evidence type="ECO:0000313" key="5">
    <source>
        <dbReference type="Proteomes" id="UP000001631"/>
    </source>
</evidence>
<evidence type="ECO:0000313" key="4">
    <source>
        <dbReference type="EMBL" id="EEH08160.1"/>
    </source>
</evidence>
<feature type="compositionally biased region" description="Basic and acidic residues" evidence="3">
    <location>
        <begin position="77"/>
        <end position="96"/>
    </location>
</feature>
<feature type="region of interest" description="Disordered" evidence="3">
    <location>
        <begin position="1189"/>
        <end position="1235"/>
    </location>
</feature>
<dbReference type="AlphaFoldDB" id="C0NJW9"/>
<dbReference type="GO" id="GO:0005829">
    <property type="term" value="C:cytosol"/>
    <property type="evidence" value="ECO:0007669"/>
    <property type="project" value="TreeGrafter"/>
</dbReference>
<evidence type="ECO:0000256" key="3">
    <source>
        <dbReference type="SAM" id="MobiDB-lite"/>
    </source>
</evidence>
<keyword evidence="5" id="KW-1185">Reference proteome</keyword>
<feature type="region of interest" description="Disordered" evidence="3">
    <location>
        <begin position="615"/>
        <end position="693"/>
    </location>
</feature>
<proteinExistence type="inferred from homology"/>
<name>C0NJW9_AJECG</name>
<dbReference type="GeneID" id="69036465"/>
<reference evidence="4" key="1">
    <citation type="submission" date="2009-02" db="EMBL/GenBank/DDBJ databases">
        <title>The Genome Sequence of Ajellomyces capsulatus strain G186AR.</title>
        <authorList>
            <consortium name="The Broad Institute Genome Sequencing Platform"/>
            <person name="Champion M."/>
            <person name="Cuomo C."/>
            <person name="Ma L.-J."/>
            <person name="Henn M.R."/>
            <person name="Sil A."/>
            <person name="Goldman B."/>
            <person name="Young S.K."/>
            <person name="Kodira C.D."/>
            <person name="Zeng Q."/>
            <person name="Koehrsen M."/>
            <person name="Alvarado L."/>
            <person name="Berlin A."/>
            <person name="Borenstein D."/>
            <person name="Chen Z."/>
            <person name="Engels R."/>
            <person name="Freedman E."/>
            <person name="Gellesch M."/>
            <person name="Goldberg J."/>
            <person name="Griggs A."/>
            <person name="Gujja S."/>
            <person name="Heiman D."/>
            <person name="Hepburn T."/>
            <person name="Howarth C."/>
            <person name="Jen D."/>
            <person name="Larson L."/>
            <person name="Lewis B."/>
            <person name="Mehta T."/>
            <person name="Park D."/>
            <person name="Pearson M."/>
            <person name="Roberts A."/>
            <person name="Saif S."/>
            <person name="Shea T."/>
            <person name="Shenoy N."/>
            <person name="Sisk P."/>
            <person name="Stolte C."/>
            <person name="Sykes S."/>
            <person name="Walk T."/>
            <person name="White J."/>
            <person name="Yandava C."/>
            <person name="Klein B."/>
            <person name="McEwen J.G."/>
            <person name="Puccia R."/>
            <person name="Goldman G.H."/>
            <person name="Felipe M.S."/>
            <person name="Nino-Vega G."/>
            <person name="San-Blas G."/>
            <person name="Taylor J."/>
            <person name="Mendoza L."/>
            <person name="Galagan J."/>
            <person name="Nusbaum C."/>
            <person name="Birren B."/>
        </authorList>
    </citation>
    <scope>NUCLEOTIDE SEQUENCE</scope>
    <source>
        <strain evidence="4">G186AR</strain>
    </source>
</reference>
<dbReference type="FunCoup" id="C0NJW9">
    <property type="interactions" value="957"/>
</dbReference>
<evidence type="ECO:0000256" key="2">
    <source>
        <dbReference type="ARBA" id="ARBA00023306"/>
    </source>
</evidence>
<dbReference type="STRING" id="447093.C0NJW9"/>
<sequence>MFWRFGGYANISAIDTLLEKADVSLEEVLDESELMQELKQHNTKLIEYLRDDNVLKRLLDYVISPSLIDDDDDDHDDDARGQKDKGRDGEAKENHEFAATADLSDQAKEKGQRFADDKPAGLSYGLDTDELENAEKSRLKYSYIACEILSSNSWSIIESMMLNEGYLRDFWHFLWREVPLDPLQSGYFTKVNEVLLEKKTEEMLAFIKSLDGVVPTLLRHVDNPMIMDLLLKIISLERIEGGQGVVEFQIQWLQSQDLIPSLLSCLSTEHTSSTQTSAGDFLKAIITISANAAQNDQSCIGPNSLTRQLVSQPCVEVLISSMLKGGNPLTVGVGIVIEVIRKNNSDYDPENVGGPDSPPTIHDPIYLGTLLRMFAKNVPGFMDLILSSKHMVNEAGQHKVVERPRLDSAWGTRIEPLGFDRFKTCELMAELLHCSNMGLLNEVGSDEYVRKRDAERERLRAQGAFITGEDDSGFEYAETTNEFANGISPSALGSGSPEDIKRLDASHAGEEDGFEHVTSSGVLIDDVKDGFEEKPEGEINNKPGPEQFTSIPPHAPKLGLSDDFVDEPLTPPEQGTSLDAKVIQPLSPSLASDPLSPAASILTQKVENFKIDAEQQHGPHERHDSPLNENPTIDVPESQRSENQTGNQGSGEPDSSLSPQPDDKPAPLFAAKDSPTKLENHQIGEEDNKGRVETGTALGNSCITGSLTPSITMGDAGENVAHQNIQIDTDGQPVVGDYLKIMFVEHKVIPTILSFFFRFAWNNFLHNVVYDVVQQVFNGPMDRGFNRSLAIDVFESGHITEEIVRGQQRSDEAQRTKNMRLGYMGHLTLIAEEVVKFSERHPPELLSATVMEYVLHPDWIDYVERTLSETRERDNAILGGVRPDMSMGHRQAVLNAVNASQGFTASTALANAGLNGGALGATFEGLDIVHQGSASGGAFFGGASGPSLLSGFGSSSDDEDEEMEDPEDDEGGARRTHSTGAENSFDNERSHATSQPIPMLSPPAPLNIPPSRARRQLAARLAAQKERAEAAVSSPPSDDISKDSENTASGDSTQSMNYSFGLSSIMDPFGSSAQGTDGFGSSSVGNTSSYGAFTSPFSAYGRPSSPPSSLSSFPHVNMYSSNSSDEGDELSTEAVQRKGRLPLEVDDDDTDEMSDIVGPHTELVSTYSDEEDGTLVGEPLGYSNFFESAPYGSSTSGTRMRNAGGNVLLDSKDRNDSSDGEEDDGLVEILVPGRK</sequence>
<comment type="similarity">
    <text evidence="1">Belongs to the SAPS family.</text>
</comment>
<dbReference type="Pfam" id="PF04499">
    <property type="entry name" value="SAPS"/>
    <property type="match status" value="1"/>
</dbReference>
<protein>
    <submittedName>
        <fullName evidence="4">SIT4-associating protein SAP190</fullName>
    </submittedName>
</protein>
<dbReference type="PANTHER" id="PTHR12634:SF8">
    <property type="entry name" value="FIERY MOUNTAIN, ISOFORM D"/>
    <property type="match status" value="1"/>
</dbReference>
<dbReference type="PANTHER" id="PTHR12634">
    <property type="entry name" value="SIT4 YEAST -ASSOCIATING PROTEIN-RELATED"/>
    <property type="match status" value="1"/>
</dbReference>
<dbReference type="InterPro" id="IPR007587">
    <property type="entry name" value="SAPS"/>
</dbReference>
<accession>C0NJW9</accession>
<dbReference type="GO" id="GO:0019888">
    <property type="term" value="F:protein phosphatase regulator activity"/>
    <property type="evidence" value="ECO:0007669"/>
    <property type="project" value="TreeGrafter"/>
</dbReference>
<feature type="region of interest" description="Disordered" evidence="3">
    <location>
        <begin position="532"/>
        <end position="578"/>
    </location>
</feature>
<evidence type="ECO:0000256" key="1">
    <source>
        <dbReference type="ARBA" id="ARBA00006180"/>
    </source>
</evidence>
<dbReference type="RefSeq" id="XP_045288641.1">
    <property type="nucleotide sequence ID" value="XM_045430498.1"/>
</dbReference>
<organism evidence="4 5">
    <name type="scientific">Ajellomyces capsulatus (strain G186AR / H82 / ATCC MYA-2454 / RMSCC 2432)</name>
    <name type="common">Darling's disease fungus</name>
    <name type="synonym">Histoplasma capsulatum</name>
    <dbReference type="NCBI Taxonomy" id="447093"/>
    <lineage>
        <taxon>Eukaryota</taxon>
        <taxon>Fungi</taxon>
        <taxon>Dikarya</taxon>
        <taxon>Ascomycota</taxon>
        <taxon>Pezizomycotina</taxon>
        <taxon>Eurotiomycetes</taxon>
        <taxon>Eurotiomycetidae</taxon>
        <taxon>Onygenales</taxon>
        <taxon>Ajellomycetaceae</taxon>
        <taxon>Histoplasma</taxon>
    </lineage>
</organism>
<feature type="compositionally biased region" description="Basic and acidic residues" evidence="3">
    <location>
        <begin position="105"/>
        <end position="116"/>
    </location>
</feature>